<evidence type="ECO:0000313" key="3">
    <source>
        <dbReference type="Proteomes" id="UP000320421"/>
    </source>
</evidence>
<dbReference type="AlphaFoldDB" id="A0A517PYE9"/>
<feature type="signal peptide" evidence="1">
    <location>
        <begin position="1"/>
        <end position="23"/>
    </location>
</feature>
<dbReference type="OrthoDB" id="291302at2"/>
<reference evidence="2 3" key="1">
    <citation type="submission" date="2019-02" db="EMBL/GenBank/DDBJ databases">
        <title>Deep-cultivation of Planctomycetes and their phenomic and genomic characterization uncovers novel biology.</title>
        <authorList>
            <person name="Wiegand S."/>
            <person name="Jogler M."/>
            <person name="Boedeker C."/>
            <person name="Pinto D."/>
            <person name="Vollmers J."/>
            <person name="Rivas-Marin E."/>
            <person name="Kohn T."/>
            <person name="Peeters S.H."/>
            <person name="Heuer A."/>
            <person name="Rast P."/>
            <person name="Oberbeckmann S."/>
            <person name="Bunk B."/>
            <person name="Jeske O."/>
            <person name="Meyerdierks A."/>
            <person name="Storesund J.E."/>
            <person name="Kallscheuer N."/>
            <person name="Luecker S."/>
            <person name="Lage O.M."/>
            <person name="Pohl T."/>
            <person name="Merkel B.J."/>
            <person name="Hornburger P."/>
            <person name="Mueller R.-W."/>
            <person name="Bruemmer F."/>
            <person name="Labrenz M."/>
            <person name="Spormann A.M."/>
            <person name="Op den Camp H."/>
            <person name="Overmann J."/>
            <person name="Amann R."/>
            <person name="Jetten M.S.M."/>
            <person name="Mascher T."/>
            <person name="Medema M.H."/>
            <person name="Devos D.P."/>
            <person name="Kaster A.-K."/>
            <person name="Ovreas L."/>
            <person name="Rohde M."/>
            <person name="Galperin M.Y."/>
            <person name="Jogler C."/>
        </authorList>
    </citation>
    <scope>NUCLEOTIDE SEQUENCE [LARGE SCALE GENOMIC DNA]</scope>
    <source>
        <strain evidence="2 3">HG66A1</strain>
    </source>
</reference>
<dbReference type="EMBL" id="CP036266">
    <property type="protein sequence ID" value="QDT24401.1"/>
    <property type="molecule type" value="Genomic_DNA"/>
</dbReference>
<evidence type="ECO:0000256" key="1">
    <source>
        <dbReference type="SAM" id="SignalP"/>
    </source>
</evidence>
<keyword evidence="3" id="KW-1185">Reference proteome</keyword>
<organism evidence="2 3">
    <name type="scientific">Gimesia chilikensis</name>
    <dbReference type="NCBI Taxonomy" id="2605989"/>
    <lineage>
        <taxon>Bacteria</taxon>
        <taxon>Pseudomonadati</taxon>
        <taxon>Planctomycetota</taxon>
        <taxon>Planctomycetia</taxon>
        <taxon>Planctomycetales</taxon>
        <taxon>Planctomycetaceae</taxon>
        <taxon>Gimesia</taxon>
    </lineage>
</organism>
<feature type="chain" id="PRO_5022140645" evidence="1">
    <location>
        <begin position="24"/>
        <end position="355"/>
    </location>
</feature>
<dbReference type="RefSeq" id="WP_145193061.1">
    <property type="nucleotide sequence ID" value="NZ_CP036266.1"/>
</dbReference>
<gene>
    <name evidence="2" type="ORF">HG66A1_62330</name>
</gene>
<name>A0A517PYE9_9PLAN</name>
<dbReference type="Proteomes" id="UP000320421">
    <property type="component" value="Chromosome"/>
</dbReference>
<dbReference type="SUPFAM" id="SSF82171">
    <property type="entry name" value="DPP6 N-terminal domain-like"/>
    <property type="match status" value="1"/>
</dbReference>
<sequence length="355" mass="40186" precursor="true">MYRILTITCFAMIFFLATSIAQAEVVSIEATVKSVDPQNNKITVERKGKTTEFDVSKNTDLSKLKAGQKVTLSYHLDLETVLKIETTQNGSSPSSKAIALDELNIGSSNFAPWVSKDGLSIYWTRDDSIWEAQRKNVDEPFQKQSRLFDGFMPSVSEDGLYMVLCRPLKIGNKDMGRKLFFSTRNNLMSNFPPPREIRELRDMGILMTPCLSPDGLSLYLSCYGPADNQKGHWVVTRETRSSKWDIAKIHRILPHPNPIPSTTPFVTDDGLSLLLTKRTNKTHGAFGEILVLRRDSTKDKIFSIFQKQIEVDGELIIGRFPRYCPATHELFFSAPVTDEKDSEGIWCIKNYDLSK</sequence>
<keyword evidence="1" id="KW-0732">Signal</keyword>
<proteinExistence type="predicted"/>
<protein>
    <submittedName>
        <fullName evidence="2">Uncharacterized protein</fullName>
    </submittedName>
</protein>
<accession>A0A517PYE9</accession>
<evidence type="ECO:0000313" key="2">
    <source>
        <dbReference type="EMBL" id="QDT24401.1"/>
    </source>
</evidence>